<gene>
    <name evidence="2" type="ORF">EET67_22480</name>
</gene>
<name>A0A432V093_9HYPH</name>
<dbReference type="OrthoDB" id="9979182at2"/>
<accession>A0A432V093</accession>
<dbReference type="AlphaFoldDB" id="A0A432V093"/>
<protein>
    <submittedName>
        <fullName evidence="2">Uncharacterized protein</fullName>
    </submittedName>
</protein>
<organism evidence="2 3">
    <name type="scientific">Borborobacter arsenicus</name>
    <dbReference type="NCBI Taxonomy" id="1851146"/>
    <lineage>
        <taxon>Bacteria</taxon>
        <taxon>Pseudomonadati</taxon>
        <taxon>Pseudomonadota</taxon>
        <taxon>Alphaproteobacteria</taxon>
        <taxon>Hyphomicrobiales</taxon>
        <taxon>Phyllobacteriaceae</taxon>
        <taxon>Borborobacter</taxon>
    </lineage>
</organism>
<dbReference type="EMBL" id="RKST01000036">
    <property type="protein sequence ID" value="RUM95599.1"/>
    <property type="molecule type" value="Genomic_DNA"/>
</dbReference>
<feature type="region of interest" description="Disordered" evidence="1">
    <location>
        <begin position="1"/>
        <end position="25"/>
    </location>
</feature>
<proteinExistence type="predicted"/>
<evidence type="ECO:0000313" key="2">
    <source>
        <dbReference type="EMBL" id="RUM95599.1"/>
    </source>
</evidence>
<sequence length="104" mass="11517">MRTNDATRATAEAMPTKATVPYPGQEPVDEIDQAIAQLRSLRLAMLADSQGLSNFTTSDAELIICDVLDQLDPIRTFLAENEFDDVRMAFVECRRIWARKGGAA</sequence>
<comment type="caution">
    <text evidence="2">The sequence shown here is derived from an EMBL/GenBank/DDBJ whole genome shotgun (WGS) entry which is preliminary data.</text>
</comment>
<evidence type="ECO:0000313" key="3">
    <source>
        <dbReference type="Proteomes" id="UP000281647"/>
    </source>
</evidence>
<evidence type="ECO:0000256" key="1">
    <source>
        <dbReference type="SAM" id="MobiDB-lite"/>
    </source>
</evidence>
<dbReference type="Proteomes" id="UP000281647">
    <property type="component" value="Unassembled WGS sequence"/>
</dbReference>
<reference evidence="2 3" key="1">
    <citation type="submission" date="2018-11" db="EMBL/GenBank/DDBJ databases">
        <title>Pseudaminobacter arsenicus sp. nov., an arsenic-resistant bacterium isolated from arsenic-rich aquifers.</title>
        <authorList>
            <person name="Mu Y."/>
        </authorList>
    </citation>
    <scope>NUCLEOTIDE SEQUENCE [LARGE SCALE GENOMIC DNA]</scope>
    <source>
        <strain evidence="2 3">CB3</strain>
    </source>
</reference>
<keyword evidence="3" id="KW-1185">Reference proteome</keyword>
<dbReference type="RefSeq" id="WP_128628575.1">
    <property type="nucleotide sequence ID" value="NZ_RKST01000036.1"/>
</dbReference>